<protein>
    <recommendedName>
        <fullName evidence="3">AAA+ ATPase domain-containing protein</fullName>
    </recommendedName>
</protein>
<dbReference type="AlphaFoldDB" id="T0R1S3"/>
<keyword evidence="2" id="KW-0547">Nucleotide-binding</keyword>
<evidence type="ECO:0000259" key="3">
    <source>
        <dbReference type="SMART" id="SM00382"/>
    </source>
</evidence>
<dbReference type="EMBL" id="JH767136">
    <property type="protein sequence ID" value="EQC40290.1"/>
    <property type="molecule type" value="Genomic_DNA"/>
</dbReference>
<dbReference type="GO" id="GO:0005524">
    <property type="term" value="F:ATP binding"/>
    <property type="evidence" value="ECO:0007669"/>
    <property type="project" value="UniProtKB-KW"/>
</dbReference>
<dbReference type="InterPro" id="IPR027417">
    <property type="entry name" value="P-loop_NTPase"/>
</dbReference>
<dbReference type="OMA" id="PRKYVTH"/>
<dbReference type="SUPFAM" id="SSF52540">
    <property type="entry name" value="P-loop containing nucleoside triphosphate hydrolases"/>
    <property type="match status" value="1"/>
</dbReference>
<keyword evidence="2" id="KW-0067">ATP-binding</keyword>
<dbReference type="GO" id="GO:0016887">
    <property type="term" value="F:ATP hydrolysis activity"/>
    <property type="evidence" value="ECO:0007669"/>
    <property type="project" value="InterPro"/>
</dbReference>
<dbReference type="GeneID" id="19942919"/>
<dbReference type="Proteomes" id="UP000030762">
    <property type="component" value="Unassembled WGS sequence"/>
</dbReference>
<dbReference type="RefSeq" id="XP_008605989.1">
    <property type="nucleotide sequence ID" value="XM_008607767.1"/>
</dbReference>
<dbReference type="PANTHER" id="PTHR23070">
    <property type="entry name" value="BCS1 AAA-TYPE ATPASE"/>
    <property type="match status" value="1"/>
</dbReference>
<dbReference type="SMART" id="SM00382">
    <property type="entry name" value="AAA"/>
    <property type="match status" value="1"/>
</dbReference>
<feature type="domain" description="AAA+ ATPase" evidence="3">
    <location>
        <begin position="307"/>
        <end position="485"/>
    </location>
</feature>
<evidence type="ECO:0000313" key="4">
    <source>
        <dbReference type="EMBL" id="EQC40290.1"/>
    </source>
</evidence>
<organism evidence="4 5">
    <name type="scientific">Saprolegnia diclina (strain VS20)</name>
    <dbReference type="NCBI Taxonomy" id="1156394"/>
    <lineage>
        <taxon>Eukaryota</taxon>
        <taxon>Sar</taxon>
        <taxon>Stramenopiles</taxon>
        <taxon>Oomycota</taxon>
        <taxon>Saprolegniomycetes</taxon>
        <taxon>Saprolegniales</taxon>
        <taxon>Saprolegniaceae</taxon>
        <taxon>Saprolegnia</taxon>
    </lineage>
</organism>
<reference evidence="4 5" key="1">
    <citation type="submission" date="2012-04" db="EMBL/GenBank/DDBJ databases">
        <title>The Genome Sequence of Saprolegnia declina VS20.</title>
        <authorList>
            <consortium name="The Broad Institute Genome Sequencing Platform"/>
            <person name="Russ C."/>
            <person name="Nusbaum C."/>
            <person name="Tyler B."/>
            <person name="van West P."/>
            <person name="Dieguez-Uribeondo J."/>
            <person name="de Bruijn I."/>
            <person name="Tripathy S."/>
            <person name="Jiang R."/>
            <person name="Young S.K."/>
            <person name="Zeng Q."/>
            <person name="Gargeya S."/>
            <person name="Fitzgerald M."/>
            <person name="Haas B."/>
            <person name="Abouelleil A."/>
            <person name="Alvarado L."/>
            <person name="Arachchi H.M."/>
            <person name="Berlin A."/>
            <person name="Chapman S.B."/>
            <person name="Goldberg J."/>
            <person name="Griggs A."/>
            <person name="Gujja S."/>
            <person name="Hansen M."/>
            <person name="Howarth C."/>
            <person name="Imamovic A."/>
            <person name="Larimer J."/>
            <person name="McCowen C."/>
            <person name="Montmayeur A."/>
            <person name="Murphy C."/>
            <person name="Neiman D."/>
            <person name="Pearson M."/>
            <person name="Priest M."/>
            <person name="Roberts A."/>
            <person name="Saif S."/>
            <person name="Shea T."/>
            <person name="Sisk P."/>
            <person name="Sykes S."/>
            <person name="Wortman J."/>
            <person name="Nusbaum C."/>
            <person name="Birren B."/>
        </authorList>
    </citation>
    <scope>NUCLEOTIDE SEQUENCE [LARGE SCALE GENOMIC DNA]</scope>
    <source>
        <strain evidence="4 5">VS20</strain>
    </source>
</reference>
<dbReference type="VEuPathDB" id="FungiDB:SDRG_02192"/>
<name>T0R1S3_SAPDV</name>
<comment type="similarity">
    <text evidence="1">Belongs to the AAA ATPase family. BCS1 subfamily.</text>
</comment>
<evidence type="ECO:0000256" key="1">
    <source>
        <dbReference type="ARBA" id="ARBA00007448"/>
    </source>
</evidence>
<dbReference type="InterPro" id="IPR003959">
    <property type="entry name" value="ATPase_AAA_core"/>
</dbReference>
<dbReference type="Gene3D" id="3.40.50.300">
    <property type="entry name" value="P-loop containing nucleotide triphosphate hydrolases"/>
    <property type="match status" value="1"/>
</dbReference>
<sequence length="546" mass="60172">MESQMMQLGMFSSMRANKTETLMCILLPIVLKQLYDSAGSISLSDLVDNVLSALPFGRRSTLRVISAKHYMASHGRIYDESDMNYILQRAIANYLTKHMPMAHKPSGRYQLVEALDTEVVSRLGDDAPNPNDRDYWDTRELDVDVTILTVNALPPIGEWIEIEDGLWFYHDVYEAGESGGGNGSQRSMKESTITFKLRASGADAGGRIDSFVNTAFQAYQDAIVAKKLRDKTRYMYVASAGAPPPVATSSEDDGGASTPSAPLFKRYALSDHKTFDNLFFETKTALLDLLDTFTTKSGKYAIQGFPYKLGFLLHGPPGTGKTSLIKAIAQHTKRHIVNISLANVKTNQELMDYMLDLRMNVPGEDMPIKLSYDKVVFVMEDIDCASEVVHTRKDSATGVPSDDEDRAMLEAAVAASLASAGGIKSMTKFTPHDKLNLSGLLNVLDGVVDTPGRILIMTSNHPEKLDPALIRPGRIDEQLYMGAMNATQATLMVQHYFATALTTDETATIERVFTNATTDISPAQVENLCAKHRQLDDFLVALKDQL</sequence>
<dbReference type="eggNOG" id="KOG0743">
    <property type="taxonomic scope" value="Eukaryota"/>
</dbReference>
<dbReference type="InterPro" id="IPR003960">
    <property type="entry name" value="ATPase_AAA_CS"/>
</dbReference>
<dbReference type="Pfam" id="PF00004">
    <property type="entry name" value="AAA"/>
    <property type="match status" value="2"/>
</dbReference>
<keyword evidence="5" id="KW-1185">Reference proteome</keyword>
<dbReference type="OrthoDB" id="10251412at2759"/>
<proteinExistence type="inferred from homology"/>
<evidence type="ECO:0000313" key="5">
    <source>
        <dbReference type="Proteomes" id="UP000030762"/>
    </source>
</evidence>
<dbReference type="InterPro" id="IPR050747">
    <property type="entry name" value="Mitochondrial_chaperone_BCS1"/>
</dbReference>
<dbReference type="InParanoid" id="T0R1S3"/>
<accession>T0R1S3</accession>
<gene>
    <name evidence="4" type="ORF">SDRG_02192</name>
</gene>
<evidence type="ECO:0000256" key="2">
    <source>
        <dbReference type="RuleBase" id="RU003651"/>
    </source>
</evidence>
<dbReference type="STRING" id="1156394.T0R1S3"/>
<dbReference type="PROSITE" id="PS00674">
    <property type="entry name" value="AAA"/>
    <property type="match status" value="1"/>
</dbReference>
<dbReference type="InterPro" id="IPR003593">
    <property type="entry name" value="AAA+_ATPase"/>
</dbReference>